<dbReference type="Proteomes" id="UP001054945">
    <property type="component" value="Unassembled WGS sequence"/>
</dbReference>
<gene>
    <name evidence="2" type="ORF">CEXT_133811</name>
</gene>
<accession>A0AAV4V869</accession>
<protein>
    <submittedName>
        <fullName evidence="2">Uncharacterized protein</fullName>
    </submittedName>
</protein>
<reference evidence="2 3" key="1">
    <citation type="submission" date="2021-06" db="EMBL/GenBank/DDBJ databases">
        <title>Caerostris extrusa draft genome.</title>
        <authorList>
            <person name="Kono N."/>
            <person name="Arakawa K."/>
        </authorList>
    </citation>
    <scope>NUCLEOTIDE SEQUENCE [LARGE SCALE GENOMIC DNA]</scope>
</reference>
<dbReference type="AlphaFoldDB" id="A0AAV4V869"/>
<sequence>MEFLDITNNIFVIKTEDQETFKLLAKVIAIHTGKNIMQMHQKSIERRFEGGKVLRNIFHARIQFSVGRVGLRSLRKHVRRAEEKKRDHHHRWDMCCQKATSQGMS</sequence>
<keyword evidence="3" id="KW-1185">Reference proteome</keyword>
<organism evidence="2 3">
    <name type="scientific">Caerostris extrusa</name>
    <name type="common">Bark spider</name>
    <name type="synonym">Caerostris bankana</name>
    <dbReference type="NCBI Taxonomy" id="172846"/>
    <lineage>
        <taxon>Eukaryota</taxon>
        <taxon>Metazoa</taxon>
        <taxon>Ecdysozoa</taxon>
        <taxon>Arthropoda</taxon>
        <taxon>Chelicerata</taxon>
        <taxon>Arachnida</taxon>
        <taxon>Araneae</taxon>
        <taxon>Araneomorphae</taxon>
        <taxon>Entelegynae</taxon>
        <taxon>Araneoidea</taxon>
        <taxon>Araneidae</taxon>
        <taxon>Caerostris</taxon>
    </lineage>
</organism>
<evidence type="ECO:0000313" key="3">
    <source>
        <dbReference type="Proteomes" id="UP001054945"/>
    </source>
</evidence>
<proteinExistence type="predicted"/>
<evidence type="ECO:0000313" key="2">
    <source>
        <dbReference type="EMBL" id="GIY65730.1"/>
    </source>
</evidence>
<dbReference type="EMBL" id="BPLR01014023">
    <property type="protein sequence ID" value="GIY65730.1"/>
    <property type="molecule type" value="Genomic_DNA"/>
</dbReference>
<feature type="region of interest" description="Disordered" evidence="1">
    <location>
        <begin position="81"/>
        <end position="105"/>
    </location>
</feature>
<comment type="caution">
    <text evidence="2">The sequence shown here is derived from an EMBL/GenBank/DDBJ whole genome shotgun (WGS) entry which is preliminary data.</text>
</comment>
<name>A0AAV4V869_CAEEX</name>
<feature type="compositionally biased region" description="Basic and acidic residues" evidence="1">
    <location>
        <begin position="81"/>
        <end position="93"/>
    </location>
</feature>
<evidence type="ECO:0000256" key="1">
    <source>
        <dbReference type="SAM" id="MobiDB-lite"/>
    </source>
</evidence>